<dbReference type="SUPFAM" id="SSF55729">
    <property type="entry name" value="Acyl-CoA N-acyltransferases (Nat)"/>
    <property type="match status" value="2"/>
</dbReference>
<dbReference type="InterPro" id="IPR000182">
    <property type="entry name" value="GNAT_dom"/>
</dbReference>
<dbReference type="RefSeq" id="WP_143175611.1">
    <property type="nucleotide sequence ID" value="NZ_FRCS01000015.1"/>
</dbReference>
<feature type="domain" description="N-acetyltransferase" evidence="1">
    <location>
        <begin position="141"/>
        <end position="287"/>
    </location>
</feature>
<name>A0A1M7RJQ7_9ACTN</name>
<keyword evidence="2" id="KW-0689">Ribosomal protein</keyword>
<dbReference type="PANTHER" id="PTHR43072">
    <property type="entry name" value="N-ACETYLTRANSFERASE"/>
    <property type="match status" value="1"/>
</dbReference>
<evidence type="ECO:0000313" key="2">
    <source>
        <dbReference type="EMBL" id="SHN46399.1"/>
    </source>
</evidence>
<dbReference type="STRING" id="134849.SAMN05443668_11586"/>
<reference evidence="2 3" key="1">
    <citation type="submission" date="2016-11" db="EMBL/GenBank/DDBJ databases">
        <authorList>
            <person name="Jaros S."/>
            <person name="Januszkiewicz K."/>
            <person name="Wedrychowicz H."/>
        </authorList>
    </citation>
    <scope>NUCLEOTIDE SEQUENCE [LARGE SCALE GENOMIC DNA]</scope>
    <source>
        <strain evidence="2 3">DSM 46144</strain>
    </source>
</reference>
<keyword evidence="2" id="KW-0687">Ribonucleoprotein</keyword>
<proteinExistence type="predicted"/>
<dbReference type="OrthoDB" id="5187710at2"/>
<evidence type="ECO:0000313" key="3">
    <source>
        <dbReference type="Proteomes" id="UP000184440"/>
    </source>
</evidence>
<gene>
    <name evidence="2" type="ORF">SAMN05443668_11586</name>
</gene>
<organism evidence="2 3">
    <name type="scientific">Cryptosporangium aurantiacum</name>
    <dbReference type="NCBI Taxonomy" id="134849"/>
    <lineage>
        <taxon>Bacteria</taxon>
        <taxon>Bacillati</taxon>
        <taxon>Actinomycetota</taxon>
        <taxon>Actinomycetes</taxon>
        <taxon>Cryptosporangiales</taxon>
        <taxon>Cryptosporangiaceae</taxon>
        <taxon>Cryptosporangium</taxon>
    </lineage>
</organism>
<dbReference type="PROSITE" id="PS51186">
    <property type="entry name" value="GNAT"/>
    <property type="match status" value="2"/>
</dbReference>
<dbReference type="CDD" id="cd04301">
    <property type="entry name" value="NAT_SF"/>
    <property type="match status" value="2"/>
</dbReference>
<protein>
    <submittedName>
        <fullName evidence="2">Ribosomal protein S18 acetylase RimI</fullName>
    </submittedName>
</protein>
<dbReference type="GO" id="GO:0005840">
    <property type="term" value="C:ribosome"/>
    <property type="evidence" value="ECO:0007669"/>
    <property type="project" value="UniProtKB-KW"/>
</dbReference>
<dbReference type="EMBL" id="FRCS01000015">
    <property type="protein sequence ID" value="SHN46399.1"/>
    <property type="molecule type" value="Genomic_DNA"/>
</dbReference>
<dbReference type="InterPro" id="IPR016181">
    <property type="entry name" value="Acyl_CoA_acyltransferase"/>
</dbReference>
<dbReference type="AlphaFoldDB" id="A0A1M7RJQ7"/>
<dbReference type="GO" id="GO:0016747">
    <property type="term" value="F:acyltransferase activity, transferring groups other than amino-acyl groups"/>
    <property type="evidence" value="ECO:0007669"/>
    <property type="project" value="InterPro"/>
</dbReference>
<feature type="domain" description="N-acetyltransferase" evidence="1">
    <location>
        <begin position="18"/>
        <end position="150"/>
    </location>
</feature>
<dbReference type="Proteomes" id="UP000184440">
    <property type="component" value="Unassembled WGS sequence"/>
</dbReference>
<dbReference type="Pfam" id="PF00583">
    <property type="entry name" value="Acetyltransf_1"/>
    <property type="match status" value="2"/>
</dbReference>
<accession>A0A1M7RJQ7</accession>
<keyword evidence="3" id="KW-1185">Reference proteome</keyword>
<dbReference type="Gene3D" id="3.40.630.30">
    <property type="match status" value="2"/>
</dbReference>
<sequence length="301" mass="33142">MTAAIHEQATTESSSDGYLVRVGETRDLDAVYAIACAKFATADVYPQFLFGQFADILGEGFVVAEYRGEVVGYSVTMLDAAHPDHGVVLSSAVNPAHARSGVDELLHARAMRYLAERSREVDPKKPAPPREPYVGQTFGPYRVREFRASDLAGVYGVELSAFGDDPYPVLFFEQLATVLGGGFLVAESHSADGPAVVGYLLAVLDARYPDLGWVMSVAVHAEHRGHHVGYHLMDAAETYFKSQRCSEVMLTVDPDNVPAVTLYKNLDYREIERNDNHHGLNLSRLVMKQHTFVDVPRLKGE</sequence>
<evidence type="ECO:0000259" key="1">
    <source>
        <dbReference type="PROSITE" id="PS51186"/>
    </source>
</evidence>